<sequence length="173" mass="19629">MSNCWGRLTAELLLASQKLLKMQPESGSSVGRVMPSTEALRMLISIPLDGQRISFILKISTINDIKVEEVGGHREGKKTEEYEPSERPEHNSDYSRAQKARRFMIYVHPKMMIGKLSPAYLVAKKLWHAYPIGVTSDSEFTEVPGQNFSDTKARFFDSKSELLPSILTTWMFS</sequence>
<accession>A0A5N5MCB2</accession>
<dbReference type="Proteomes" id="UP000326939">
    <property type="component" value="Chromosome 6"/>
</dbReference>
<keyword evidence="3" id="KW-1185">Reference proteome</keyword>
<evidence type="ECO:0000256" key="1">
    <source>
        <dbReference type="SAM" id="MobiDB-lite"/>
    </source>
</evidence>
<dbReference type="EMBL" id="VDCV01000006">
    <property type="protein sequence ID" value="KAB5551933.1"/>
    <property type="molecule type" value="Genomic_DNA"/>
</dbReference>
<protein>
    <submittedName>
        <fullName evidence="2">Uncharacterized protein</fullName>
    </submittedName>
</protein>
<reference evidence="3" key="1">
    <citation type="journal article" date="2019" name="Gigascience">
        <title>De novo genome assembly of the endangered Acer yangbiense, a plant species with extremely small populations endemic to Yunnan Province, China.</title>
        <authorList>
            <person name="Yang J."/>
            <person name="Wariss H.M."/>
            <person name="Tao L."/>
            <person name="Zhang R."/>
            <person name="Yun Q."/>
            <person name="Hollingsworth P."/>
            <person name="Dao Z."/>
            <person name="Luo G."/>
            <person name="Guo H."/>
            <person name="Ma Y."/>
            <person name="Sun W."/>
        </authorList>
    </citation>
    <scope>NUCLEOTIDE SEQUENCE [LARGE SCALE GENOMIC DNA]</scope>
    <source>
        <strain evidence="3">cv. br00</strain>
    </source>
</reference>
<name>A0A5N5MCB2_9ROSI</name>
<proteinExistence type="predicted"/>
<dbReference type="AlphaFoldDB" id="A0A5N5MCB2"/>
<evidence type="ECO:0000313" key="2">
    <source>
        <dbReference type="EMBL" id="KAB5551933.1"/>
    </source>
</evidence>
<gene>
    <name evidence="2" type="ORF">DKX38_009244</name>
</gene>
<feature type="compositionally biased region" description="Basic and acidic residues" evidence="1">
    <location>
        <begin position="72"/>
        <end position="93"/>
    </location>
</feature>
<organism evidence="2 3">
    <name type="scientific">Salix brachista</name>
    <dbReference type="NCBI Taxonomy" id="2182728"/>
    <lineage>
        <taxon>Eukaryota</taxon>
        <taxon>Viridiplantae</taxon>
        <taxon>Streptophyta</taxon>
        <taxon>Embryophyta</taxon>
        <taxon>Tracheophyta</taxon>
        <taxon>Spermatophyta</taxon>
        <taxon>Magnoliopsida</taxon>
        <taxon>eudicotyledons</taxon>
        <taxon>Gunneridae</taxon>
        <taxon>Pentapetalae</taxon>
        <taxon>rosids</taxon>
        <taxon>fabids</taxon>
        <taxon>Malpighiales</taxon>
        <taxon>Salicaceae</taxon>
        <taxon>Saliceae</taxon>
        <taxon>Salix</taxon>
    </lineage>
</organism>
<evidence type="ECO:0000313" key="3">
    <source>
        <dbReference type="Proteomes" id="UP000326939"/>
    </source>
</evidence>
<comment type="caution">
    <text evidence="2">The sequence shown here is derived from an EMBL/GenBank/DDBJ whole genome shotgun (WGS) entry which is preliminary data.</text>
</comment>
<feature type="region of interest" description="Disordered" evidence="1">
    <location>
        <begin position="72"/>
        <end position="94"/>
    </location>
</feature>